<accession>A0A917YXU1</accession>
<organism evidence="1 2">
    <name type="scientific">Bowmanella pacifica</name>
    <dbReference type="NCBI Taxonomy" id="502051"/>
    <lineage>
        <taxon>Bacteria</taxon>
        <taxon>Pseudomonadati</taxon>
        <taxon>Pseudomonadota</taxon>
        <taxon>Gammaproteobacteria</taxon>
        <taxon>Alteromonadales</taxon>
        <taxon>Alteromonadaceae</taxon>
        <taxon>Bowmanella</taxon>
    </lineage>
</organism>
<dbReference type="SUPFAM" id="SSF52091">
    <property type="entry name" value="SpoIIaa-like"/>
    <property type="match status" value="1"/>
</dbReference>
<dbReference type="InterPro" id="IPR036513">
    <property type="entry name" value="STAS_dom_sf"/>
</dbReference>
<dbReference type="Pfam" id="PF11964">
    <property type="entry name" value="SpoIIAA-like"/>
    <property type="match status" value="1"/>
</dbReference>
<gene>
    <name evidence="1" type="ORF">GCM10010982_20080</name>
</gene>
<dbReference type="AlphaFoldDB" id="A0A917YXU1"/>
<reference evidence="1" key="1">
    <citation type="journal article" date="2014" name="Int. J. Syst. Evol. Microbiol.">
        <title>Complete genome sequence of Corynebacterium casei LMG S-19264T (=DSM 44701T), isolated from a smear-ripened cheese.</title>
        <authorList>
            <consortium name="US DOE Joint Genome Institute (JGI-PGF)"/>
            <person name="Walter F."/>
            <person name="Albersmeier A."/>
            <person name="Kalinowski J."/>
            <person name="Ruckert C."/>
        </authorList>
    </citation>
    <scope>NUCLEOTIDE SEQUENCE</scope>
    <source>
        <strain evidence="1">CGMCC 1.7086</strain>
    </source>
</reference>
<dbReference type="Proteomes" id="UP000606935">
    <property type="component" value="Unassembled WGS sequence"/>
</dbReference>
<keyword evidence="2" id="KW-1185">Reference proteome</keyword>
<dbReference type="RefSeq" id="WP_188694201.1">
    <property type="nucleotide sequence ID" value="NZ_BMLS01000003.1"/>
</dbReference>
<proteinExistence type="predicted"/>
<dbReference type="EMBL" id="BMLS01000003">
    <property type="protein sequence ID" value="GGO69280.1"/>
    <property type="molecule type" value="Genomic_DNA"/>
</dbReference>
<reference evidence="1" key="2">
    <citation type="submission" date="2020-09" db="EMBL/GenBank/DDBJ databases">
        <authorList>
            <person name="Sun Q."/>
            <person name="Zhou Y."/>
        </authorList>
    </citation>
    <scope>NUCLEOTIDE SEQUENCE</scope>
    <source>
        <strain evidence="1">CGMCC 1.7086</strain>
    </source>
</reference>
<protein>
    <submittedName>
        <fullName evidence="1">STAS/SEC14 domain-containing protein</fullName>
    </submittedName>
</protein>
<dbReference type="Gene3D" id="3.40.50.10600">
    <property type="entry name" value="SpoIIaa-like domains"/>
    <property type="match status" value="1"/>
</dbReference>
<name>A0A917YXU1_9ALTE</name>
<evidence type="ECO:0000313" key="2">
    <source>
        <dbReference type="Proteomes" id="UP000606935"/>
    </source>
</evidence>
<evidence type="ECO:0000313" key="1">
    <source>
        <dbReference type="EMBL" id="GGO69280.1"/>
    </source>
</evidence>
<comment type="caution">
    <text evidence="1">The sequence shown here is derived from an EMBL/GenBank/DDBJ whole genome shotgun (WGS) entry which is preliminary data.</text>
</comment>
<dbReference type="InterPro" id="IPR038396">
    <property type="entry name" value="SpoIIAA-like_sf"/>
</dbReference>
<dbReference type="InterPro" id="IPR021866">
    <property type="entry name" value="SpoIIAA-like"/>
</dbReference>
<sequence>MHRHGMAIGLERHDEHVFLTLRLWGKLTHSDYQLLTPMLEQAIGGLTKPRINALVDARDFQGWELRAAWDDFKLGMKHGSAFHRIAVVGHNPMQGFVTRLGGWFIEGQARYFENEGDALAWLLEG</sequence>